<evidence type="ECO:0000256" key="1">
    <source>
        <dbReference type="ARBA" id="ARBA00004162"/>
    </source>
</evidence>
<evidence type="ECO:0000256" key="9">
    <source>
        <dbReference type="ARBA" id="ARBA00023010"/>
    </source>
</evidence>
<comment type="subcellular location">
    <subcellularLocation>
        <location evidence="1">Cell membrane</location>
        <topology evidence="1">Single-pass membrane protein</topology>
    </subcellularLocation>
</comment>
<evidence type="ECO:0000256" key="2">
    <source>
        <dbReference type="ARBA" id="ARBA00006742"/>
    </source>
</evidence>
<name>A0ABS9KFN1_9BACT</name>
<comment type="similarity">
    <text evidence="2">Belongs to the YajC family.</text>
</comment>
<keyword evidence="9" id="KW-0811">Translocation</keyword>
<dbReference type="InterPro" id="IPR003849">
    <property type="entry name" value="Preprotein_translocase_YajC"/>
</dbReference>
<reference evidence="12" key="2">
    <citation type="submission" date="2024-05" db="EMBL/GenBank/DDBJ databases">
        <title>Rhodohalobacter halophilus gen. nov., sp. nov., a moderately halophilic member of the family Balneolaceae.</title>
        <authorList>
            <person name="Xia J."/>
        </authorList>
    </citation>
    <scope>NUCLEOTIDE SEQUENCE</scope>
    <source>
        <strain evidence="12">WB101</strain>
    </source>
</reference>
<keyword evidence="6 11" id="KW-0812">Transmembrane</keyword>
<keyword evidence="7" id="KW-0653">Protein transport</keyword>
<evidence type="ECO:0000256" key="10">
    <source>
        <dbReference type="ARBA" id="ARBA00023136"/>
    </source>
</evidence>
<dbReference type="EMBL" id="JAKLWS010000018">
    <property type="protein sequence ID" value="MCG2589597.1"/>
    <property type="molecule type" value="Genomic_DNA"/>
</dbReference>
<dbReference type="NCBIfam" id="TIGR00739">
    <property type="entry name" value="yajC"/>
    <property type="match status" value="1"/>
</dbReference>
<dbReference type="PRINTS" id="PR01853">
    <property type="entry name" value="YAJCTRNLCASE"/>
</dbReference>
<dbReference type="PANTHER" id="PTHR33909:SF1">
    <property type="entry name" value="SEC TRANSLOCON ACCESSORY COMPLEX SUBUNIT YAJC"/>
    <property type="match status" value="1"/>
</dbReference>
<protein>
    <recommendedName>
        <fullName evidence="3">Sec translocon accessory complex subunit YajC</fullName>
    </recommendedName>
</protein>
<comment type="caution">
    <text evidence="12">The sequence shown here is derived from an EMBL/GenBank/DDBJ whole genome shotgun (WGS) entry which is preliminary data.</text>
</comment>
<keyword evidence="5" id="KW-1003">Cell membrane</keyword>
<evidence type="ECO:0000256" key="4">
    <source>
        <dbReference type="ARBA" id="ARBA00022448"/>
    </source>
</evidence>
<reference evidence="12" key="1">
    <citation type="submission" date="2022-01" db="EMBL/GenBank/DDBJ databases">
        <authorList>
            <person name="Wang Y."/>
        </authorList>
    </citation>
    <scope>NUCLEOTIDE SEQUENCE</scope>
    <source>
        <strain evidence="12">WB101</strain>
    </source>
</reference>
<evidence type="ECO:0000313" key="12">
    <source>
        <dbReference type="EMBL" id="MCG2589597.1"/>
    </source>
</evidence>
<evidence type="ECO:0000256" key="5">
    <source>
        <dbReference type="ARBA" id="ARBA00022475"/>
    </source>
</evidence>
<dbReference type="RefSeq" id="WP_237854957.1">
    <property type="nucleotide sequence ID" value="NZ_JAKLWS010000018.1"/>
</dbReference>
<keyword evidence="8 11" id="KW-1133">Transmembrane helix</keyword>
<evidence type="ECO:0000256" key="7">
    <source>
        <dbReference type="ARBA" id="ARBA00022927"/>
    </source>
</evidence>
<keyword evidence="13" id="KW-1185">Reference proteome</keyword>
<evidence type="ECO:0000256" key="11">
    <source>
        <dbReference type="SAM" id="Phobius"/>
    </source>
</evidence>
<gene>
    <name evidence="12" type="primary">yajC</name>
    <name evidence="12" type="ORF">L6773_13540</name>
</gene>
<evidence type="ECO:0000256" key="3">
    <source>
        <dbReference type="ARBA" id="ARBA00014962"/>
    </source>
</evidence>
<keyword evidence="10 11" id="KW-0472">Membrane</keyword>
<proteinExistence type="inferred from homology"/>
<dbReference type="Pfam" id="PF02699">
    <property type="entry name" value="YajC"/>
    <property type="match status" value="1"/>
</dbReference>
<feature type="transmembrane region" description="Helical" evidence="11">
    <location>
        <begin position="20"/>
        <end position="39"/>
    </location>
</feature>
<organism evidence="12 13">
    <name type="scientific">Rhodohalobacter sulfatireducens</name>
    <dbReference type="NCBI Taxonomy" id="2911366"/>
    <lineage>
        <taxon>Bacteria</taxon>
        <taxon>Pseudomonadati</taxon>
        <taxon>Balneolota</taxon>
        <taxon>Balneolia</taxon>
        <taxon>Balneolales</taxon>
        <taxon>Balneolaceae</taxon>
        <taxon>Rhodohalobacter</taxon>
    </lineage>
</organism>
<evidence type="ECO:0000313" key="13">
    <source>
        <dbReference type="Proteomes" id="UP001165366"/>
    </source>
</evidence>
<keyword evidence="4" id="KW-0813">Transport</keyword>
<evidence type="ECO:0000256" key="6">
    <source>
        <dbReference type="ARBA" id="ARBA00022692"/>
    </source>
</evidence>
<dbReference type="PANTHER" id="PTHR33909">
    <property type="entry name" value="SEC TRANSLOCON ACCESSORY COMPLEX SUBUNIT YAJC"/>
    <property type="match status" value="1"/>
</dbReference>
<accession>A0ABS9KFN1</accession>
<evidence type="ECO:0000256" key="8">
    <source>
        <dbReference type="ARBA" id="ARBA00022989"/>
    </source>
</evidence>
<dbReference type="SMART" id="SM01323">
    <property type="entry name" value="YajC"/>
    <property type="match status" value="1"/>
</dbReference>
<dbReference type="Proteomes" id="UP001165366">
    <property type="component" value="Unassembled WGS sequence"/>
</dbReference>
<sequence length="107" mass="11841">MTFLYTYFMMSPPGGEGGGGAMINLLFLGAIFFVFYFFIIRPQTKRQKEIQKKVSEMKKGDKVVTGGGMFGIVNSIDDDTVLLEIDSGVKARFQKSSITDVNPGKNK</sequence>